<feature type="domain" description="Helicase ATP-binding" evidence="14">
    <location>
        <begin position="756"/>
        <end position="931"/>
    </location>
</feature>
<dbReference type="PROSITE" id="PS51192">
    <property type="entry name" value="HELICASE_ATP_BIND_1"/>
    <property type="match status" value="1"/>
</dbReference>
<feature type="compositionally biased region" description="Basic and acidic residues" evidence="12">
    <location>
        <begin position="1434"/>
        <end position="1454"/>
    </location>
</feature>
<dbReference type="GO" id="GO:0005634">
    <property type="term" value="C:nucleus"/>
    <property type="evidence" value="ECO:0007669"/>
    <property type="project" value="UniProtKB-SubCell"/>
</dbReference>
<feature type="compositionally biased region" description="Low complexity" evidence="12">
    <location>
        <begin position="1394"/>
        <end position="1414"/>
    </location>
</feature>
<evidence type="ECO:0000256" key="5">
    <source>
        <dbReference type="ARBA" id="ARBA00022806"/>
    </source>
</evidence>
<dbReference type="Pfam" id="PF00271">
    <property type="entry name" value="Helicase_C"/>
    <property type="match status" value="1"/>
</dbReference>
<feature type="compositionally biased region" description="Basic and acidic residues" evidence="12">
    <location>
        <begin position="581"/>
        <end position="599"/>
    </location>
</feature>
<name>A0A0F7UGX9_NEOCL</name>
<dbReference type="EC" id="5.6.2.4" evidence="11"/>
<evidence type="ECO:0000256" key="10">
    <source>
        <dbReference type="ARBA" id="ARBA00034617"/>
    </source>
</evidence>
<feature type="compositionally biased region" description="Low complexity" evidence="12">
    <location>
        <begin position="1559"/>
        <end position="1576"/>
    </location>
</feature>
<keyword evidence="6" id="KW-0067">ATP-binding</keyword>
<evidence type="ECO:0000256" key="7">
    <source>
        <dbReference type="ARBA" id="ARBA00023125"/>
    </source>
</evidence>
<gene>
    <name evidence="16" type="ORF">BN1204_040350</name>
</gene>
<evidence type="ECO:0000256" key="3">
    <source>
        <dbReference type="ARBA" id="ARBA00022741"/>
    </source>
</evidence>
<feature type="compositionally biased region" description="Basic and acidic residues" evidence="12">
    <location>
        <begin position="451"/>
        <end position="464"/>
    </location>
</feature>
<evidence type="ECO:0000259" key="15">
    <source>
        <dbReference type="PROSITE" id="PS51194"/>
    </source>
</evidence>
<feature type="region of interest" description="Disordered" evidence="12">
    <location>
        <begin position="506"/>
        <end position="542"/>
    </location>
</feature>
<evidence type="ECO:0000256" key="6">
    <source>
        <dbReference type="ARBA" id="ARBA00022840"/>
    </source>
</evidence>
<proteinExistence type="inferred from homology"/>
<evidence type="ECO:0000259" key="13">
    <source>
        <dbReference type="PROSITE" id="PS50967"/>
    </source>
</evidence>
<feature type="compositionally biased region" description="Low complexity" evidence="12">
    <location>
        <begin position="327"/>
        <end position="338"/>
    </location>
</feature>
<dbReference type="GO" id="GO:0000724">
    <property type="term" value="P:double-strand break repair via homologous recombination"/>
    <property type="evidence" value="ECO:0007669"/>
    <property type="project" value="TreeGrafter"/>
</dbReference>
<organism evidence="16">
    <name type="scientific">Neospora caninum (strain Liverpool)</name>
    <dbReference type="NCBI Taxonomy" id="572307"/>
    <lineage>
        <taxon>Eukaryota</taxon>
        <taxon>Sar</taxon>
        <taxon>Alveolata</taxon>
        <taxon>Apicomplexa</taxon>
        <taxon>Conoidasida</taxon>
        <taxon>Coccidia</taxon>
        <taxon>Eucoccidiorida</taxon>
        <taxon>Eimeriorina</taxon>
        <taxon>Sarcocystidae</taxon>
        <taxon>Neospora</taxon>
    </lineage>
</organism>
<feature type="compositionally biased region" description="Basic and acidic residues" evidence="12">
    <location>
        <begin position="222"/>
        <end position="237"/>
    </location>
</feature>
<keyword evidence="4" id="KW-0378">Hydrolase</keyword>
<dbReference type="Gene3D" id="1.10.150.80">
    <property type="entry name" value="HRDC domain"/>
    <property type="match status" value="1"/>
</dbReference>
<evidence type="ECO:0000256" key="8">
    <source>
        <dbReference type="ARBA" id="ARBA00023235"/>
    </source>
</evidence>
<dbReference type="SMART" id="SM00490">
    <property type="entry name" value="HELICc"/>
    <property type="match status" value="1"/>
</dbReference>
<dbReference type="InterPro" id="IPR002121">
    <property type="entry name" value="HRDC_dom"/>
</dbReference>
<evidence type="ECO:0000256" key="9">
    <source>
        <dbReference type="ARBA" id="ARBA00023242"/>
    </source>
</evidence>
<protein>
    <recommendedName>
        <fullName evidence="11">DNA 3'-5' helicase</fullName>
        <ecNumber evidence="11">5.6.2.4</ecNumber>
    </recommendedName>
</protein>
<feature type="compositionally biased region" description="Low complexity" evidence="12">
    <location>
        <begin position="1661"/>
        <end position="1675"/>
    </location>
</feature>
<dbReference type="SMART" id="SM00487">
    <property type="entry name" value="DEXDc"/>
    <property type="match status" value="1"/>
</dbReference>
<feature type="compositionally biased region" description="Basic and acidic residues" evidence="12">
    <location>
        <begin position="166"/>
        <end position="178"/>
    </location>
</feature>
<dbReference type="SUPFAM" id="SSF52540">
    <property type="entry name" value="P-loop containing nucleoside triphosphate hydrolases"/>
    <property type="match status" value="1"/>
</dbReference>
<feature type="region of interest" description="Disordered" evidence="12">
    <location>
        <begin position="451"/>
        <end position="483"/>
    </location>
</feature>
<dbReference type="InterPro" id="IPR014001">
    <property type="entry name" value="Helicase_ATP-bd"/>
</dbReference>
<dbReference type="InterPro" id="IPR044876">
    <property type="entry name" value="HRDC_dom_sf"/>
</dbReference>
<feature type="compositionally biased region" description="Low complexity" evidence="12">
    <location>
        <begin position="1335"/>
        <end position="1351"/>
    </location>
</feature>
<dbReference type="GO" id="GO:0009378">
    <property type="term" value="F:four-way junction helicase activity"/>
    <property type="evidence" value="ECO:0007669"/>
    <property type="project" value="TreeGrafter"/>
</dbReference>
<dbReference type="EMBL" id="LN714484">
    <property type="protein sequence ID" value="CEL68261.1"/>
    <property type="molecule type" value="Genomic_DNA"/>
</dbReference>
<evidence type="ECO:0000256" key="1">
    <source>
        <dbReference type="ARBA" id="ARBA00004123"/>
    </source>
</evidence>
<accession>A0A0F7UGX9</accession>
<dbReference type="FunFam" id="3.40.50.300:FF:001975">
    <property type="entry name" value="ATP-dependent DNA helicase"/>
    <property type="match status" value="1"/>
</dbReference>
<evidence type="ECO:0000256" key="4">
    <source>
        <dbReference type="ARBA" id="ARBA00022801"/>
    </source>
</evidence>
<dbReference type="CDD" id="cd17920">
    <property type="entry name" value="DEXHc_RecQ"/>
    <property type="match status" value="1"/>
</dbReference>
<comment type="catalytic activity">
    <reaction evidence="10">
        <text>Couples ATP hydrolysis with the unwinding of duplex DNA by translocating in the 3'-5' direction.</text>
        <dbReference type="EC" id="5.6.2.4"/>
    </reaction>
</comment>
<dbReference type="InterPro" id="IPR011545">
    <property type="entry name" value="DEAD/DEAH_box_helicase_dom"/>
</dbReference>
<dbReference type="PROSITE" id="PS50967">
    <property type="entry name" value="HRDC"/>
    <property type="match status" value="1"/>
</dbReference>
<feature type="compositionally biased region" description="Low complexity" evidence="12">
    <location>
        <begin position="1641"/>
        <end position="1654"/>
    </location>
</feature>
<dbReference type="FunFam" id="3.40.50.300:FF:000296">
    <property type="entry name" value="ATP-dependent DNA helicase RecQ"/>
    <property type="match status" value="1"/>
</dbReference>
<dbReference type="PANTHER" id="PTHR13710">
    <property type="entry name" value="DNA HELICASE RECQ FAMILY MEMBER"/>
    <property type="match status" value="1"/>
</dbReference>
<dbReference type="GO" id="GO:0005737">
    <property type="term" value="C:cytoplasm"/>
    <property type="evidence" value="ECO:0007669"/>
    <property type="project" value="TreeGrafter"/>
</dbReference>
<dbReference type="InterPro" id="IPR036388">
    <property type="entry name" value="WH-like_DNA-bd_sf"/>
</dbReference>
<feature type="region of interest" description="Disordered" evidence="12">
    <location>
        <begin position="1390"/>
        <end position="1473"/>
    </location>
</feature>
<evidence type="ECO:0000256" key="11">
    <source>
        <dbReference type="ARBA" id="ARBA00034808"/>
    </source>
</evidence>
<dbReference type="InterPro" id="IPR032284">
    <property type="entry name" value="RecQ_Zn-bd"/>
</dbReference>
<comment type="subcellular location">
    <subcellularLocation>
        <location evidence="1">Nucleus</location>
    </subcellularLocation>
</comment>
<feature type="domain" description="HRDC" evidence="13">
    <location>
        <begin position="1469"/>
        <end position="1553"/>
    </location>
</feature>
<evidence type="ECO:0000313" key="16">
    <source>
        <dbReference type="EMBL" id="CEL68261.1"/>
    </source>
</evidence>
<evidence type="ECO:0000256" key="12">
    <source>
        <dbReference type="SAM" id="MobiDB-lite"/>
    </source>
</evidence>
<dbReference type="GO" id="GO:0003677">
    <property type="term" value="F:DNA binding"/>
    <property type="evidence" value="ECO:0007669"/>
    <property type="project" value="UniProtKB-KW"/>
</dbReference>
<feature type="region of interest" description="Disordered" evidence="12">
    <location>
        <begin position="147"/>
        <end position="338"/>
    </location>
</feature>
<comment type="similarity">
    <text evidence="2">Belongs to the helicase family. RecQ subfamily.</text>
</comment>
<dbReference type="GO" id="GO:0005524">
    <property type="term" value="F:ATP binding"/>
    <property type="evidence" value="ECO:0007669"/>
    <property type="project" value="UniProtKB-KW"/>
</dbReference>
<dbReference type="Gene3D" id="3.40.50.300">
    <property type="entry name" value="P-loop containing nucleotide triphosphate hydrolases"/>
    <property type="match status" value="2"/>
</dbReference>
<dbReference type="NCBIfam" id="TIGR00614">
    <property type="entry name" value="recQ_fam"/>
    <property type="match status" value="1"/>
</dbReference>
<feature type="compositionally biased region" description="Gly residues" evidence="12">
    <location>
        <begin position="153"/>
        <end position="163"/>
    </location>
</feature>
<feature type="region of interest" description="Disordered" evidence="12">
    <location>
        <begin position="1289"/>
        <end position="1351"/>
    </location>
</feature>
<feature type="domain" description="Helicase C-terminal" evidence="15">
    <location>
        <begin position="954"/>
        <end position="1104"/>
    </location>
</feature>
<evidence type="ECO:0000256" key="2">
    <source>
        <dbReference type="ARBA" id="ARBA00005446"/>
    </source>
</evidence>
<reference evidence="16" key="1">
    <citation type="journal article" date="2015" name="PLoS ONE">
        <title>Comprehensive Evaluation of Toxoplasma gondii VEG and Neospora caninum LIV Genomes with Tachyzoite Stage Transcriptome and Proteome Defines Novel Transcript Features.</title>
        <authorList>
            <person name="Ramaprasad A."/>
            <person name="Mourier T."/>
            <person name="Naeem R."/>
            <person name="Malas T.B."/>
            <person name="Moussa E."/>
            <person name="Panigrahi A."/>
            <person name="Vermont S.J."/>
            <person name="Otto T.D."/>
            <person name="Wastling J."/>
            <person name="Pain A."/>
        </authorList>
    </citation>
    <scope>NUCLEOTIDE SEQUENCE</scope>
    <source>
        <strain evidence="16">Liverpool</strain>
    </source>
</reference>
<sequence>MLQRQHFSRLHEPVSSSVFSHRASRVLLSSSASVSSSAYTSSFSSSRVPSSGSPVSSSPHGTSSFRPASSSFCASSNSLLSSHPLSLLPSESNFPRRETNAYAGANALTAFSGPPNAHAKATDVLASPQSLPPFAQLAGGVRAAGGAAAEAGAPGGPGAAAGGKRGRGEGGDATGDRTKKSRRRVKQQGEEALGADVGPATDAWVPVSPPTSQPPAKRARATKKETDGHVGRECREKKGTRRSRGTASQQGRKRQKERREKQETEGPAGTPGRQRRLSGDANCKAGRTNEHTKLSASQAKGRAGTASGKNEAEFDDQPFSYSDSHQATSSSSCSRPSISSVSAAASSSSLSLSASFASGNPHPDSGGGWRAPGYPRDIDVLPSGLRCNLNAQLASLAASASSLSSSSASPSSSVLSSSASSESLSLARYRKLPVSLLGGLLGPAGLATAREEEARDRRLQEARAKASRSGCGDTNGAGERRAAAASSPLTVAAFARLHRDCVAHRLPPAPPVGASPRLPPSGALRKGEKASPFGPPRDAARDEEIEKFETRDVLQELLDQARAKAERRKRERMQALERQREEALRLERETQAAKARESAETAYARGDAFRADEASTVPSESRAKRILVGPHACLSGRSSEARFQPDEVDLFGDRDVPRFSREASAAPHATASVSAASAASQPSHASVSSGASSTFRSNFRVGRDDYDAWAAGNVRVNTASRNWEGDRSFEWDSKIHQCNQEVFGNRSFRPMQRAIINAVLSQRDVFVMMPTGGGKSLCFQLPAVVSGGVTVVVMPLVSLITDQLEQMQLLNVGCRAFAANQPWEEQKAVYDELRRGDGEINLLLVTPEKLKGSSLLRSCLHELNREGRLDRFAIDEAHCVSQWGNDFRPDYRQLQSLREEYPNVPLVALTATATKAVLQDVIAQLRMQEPVVFQGSFDRPNLRYEVRPKVTKRIIEDIATTIKTEFDGLSGIVYCLSRRECERVAEGLQKHARISAGFYHAQLDPEKREEIQRDWMNDDIKVIVATLAFGMGINKRDVRFVIHCAMPKCLENFYQESGRAGRNGDEASCILFYNYHDKQRQSHLIQLNSADGPSGCRRHDDGQASRNEENLLPMLAYCEEEDECRRRFILRHFGEDFRGTCAVACDNCRRRATRVGPPRVMRCADEVAQILDLVRRCKADCPSFPLTLSSLRDLLLGKRNTRRGADVERLPHFGLLAKRAWSPETAFRLLKRLIIHQILHERCVTTSSSGGSSGFSGFTAYVDLGRQAGQASSCVSAWTLPLLGVDGASREKRGGAAPSRQGDRKRSVEGKGWQTAKKRRLDGADSGDRLFPGDATSTLSPPSSPARSLSSWATSSAALRAQAGAASATEELHALAGKALPVAGFESKGALKAPMRGPSGRRQGGSSPSASVASADRRPALPQALAAEGGAPREGSRGEDADARAWKERGEDASTSRGAQPVGGGPLSEAQRSELKGKLHELRKESAKVYGIKNSSSIVSLQGLEQMVTHLPRCREDLEALELPDFKSQYKLNKYSTVFTDAIRQYIVERNLEGVLRSSGAVSGRPGSPRRGPGSVTTDTLDFISRVQQRAEPSREGYIRIGGDTVSSGQSSGTVDARWVRPMSLAERIGDRAARVHESDAGGSAVSGSGPARVSSHHRAACSSSKSSSLAADSSISRRKGRAGRAEPGGCELLETRTTTAVCLGGPRLVGASRYFADKNKENTKQASTSIFNNPVPHAAAWPHEGNTEAKERQNRASRSASYVSVEELDDFTFL</sequence>
<dbReference type="InterPro" id="IPR027417">
    <property type="entry name" value="P-loop_NTPase"/>
</dbReference>
<dbReference type="Pfam" id="PF00270">
    <property type="entry name" value="DEAD"/>
    <property type="match status" value="1"/>
</dbReference>
<feature type="compositionally biased region" description="Pro residues" evidence="12">
    <location>
        <begin position="507"/>
        <end position="519"/>
    </location>
</feature>
<feature type="region of interest" description="Disordered" evidence="12">
    <location>
        <begin position="1559"/>
        <end position="1578"/>
    </location>
</feature>
<evidence type="ECO:0000259" key="14">
    <source>
        <dbReference type="PROSITE" id="PS51192"/>
    </source>
</evidence>
<dbReference type="GO" id="GO:0043138">
    <property type="term" value="F:3'-5' DNA helicase activity"/>
    <property type="evidence" value="ECO:0007669"/>
    <property type="project" value="UniProtKB-EC"/>
</dbReference>
<keyword evidence="9" id="KW-0539">Nucleus</keyword>
<dbReference type="CDD" id="cd18794">
    <property type="entry name" value="SF2_C_RecQ"/>
    <property type="match status" value="1"/>
</dbReference>
<keyword evidence="7" id="KW-0238">DNA-binding</keyword>
<keyword evidence="3" id="KW-0547">Nucleotide-binding</keyword>
<feature type="region of interest" description="Disordered" evidence="12">
    <location>
        <begin position="40"/>
        <end position="62"/>
    </location>
</feature>
<dbReference type="PROSITE" id="PS51194">
    <property type="entry name" value="HELICASE_CTER"/>
    <property type="match status" value="1"/>
</dbReference>
<keyword evidence="5 16" id="KW-0347">Helicase</keyword>
<feature type="region of interest" description="Disordered" evidence="12">
    <location>
        <begin position="581"/>
        <end position="602"/>
    </location>
</feature>
<dbReference type="GO" id="GO:0016787">
    <property type="term" value="F:hydrolase activity"/>
    <property type="evidence" value="ECO:0007669"/>
    <property type="project" value="UniProtKB-KW"/>
</dbReference>
<keyword evidence="8" id="KW-0413">Isomerase</keyword>
<dbReference type="Pfam" id="PF16124">
    <property type="entry name" value="RecQ_Zn_bind"/>
    <property type="match status" value="1"/>
</dbReference>
<dbReference type="PANTHER" id="PTHR13710:SF153">
    <property type="entry name" value="RECQ-LIKE DNA HELICASE BLM"/>
    <property type="match status" value="1"/>
</dbReference>
<feature type="region of interest" description="Disordered" evidence="12">
    <location>
        <begin position="673"/>
        <end position="692"/>
    </location>
</feature>
<dbReference type="GO" id="GO:0005694">
    <property type="term" value="C:chromosome"/>
    <property type="evidence" value="ECO:0007669"/>
    <property type="project" value="TreeGrafter"/>
</dbReference>
<dbReference type="InterPro" id="IPR001650">
    <property type="entry name" value="Helicase_C-like"/>
</dbReference>
<feature type="region of interest" description="Disordered" evidence="12">
    <location>
        <begin position="1633"/>
        <end position="1689"/>
    </location>
</feature>
<dbReference type="Gene3D" id="1.10.10.10">
    <property type="entry name" value="Winged helix-like DNA-binding domain superfamily/Winged helix DNA-binding domain"/>
    <property type="match status" value="1"/>
</dbReference>
<dbReference type="InterPro" id="IPR004589">
    <property type="entry name" value="DNA_helicase_ATP-dep_RecQ"/>
</dbReference>